<dbReference type="RefSeq" id="WP_185085140.1">
    <property type="nucleotide sequence ID" value="NZ_JACHJB010000002.1"/>
</dbReference>
<dbReference type="EMBL" id="JACHJB010000002">
    <property type="protein sequence ID" value="MBB6347138.1"/>
    <property type="molecule type" value="Genomic_DNA"/>
</dbReference>
<feature type="transmembrane region" description="Helical" evidence="2">
    <location>
        <begin position="40"/>
        <end position="58"/>
    </location>
</feature>
<evidence type="ECO:0000313" key="3">
    <source>
        <dbReference type="EMBL" id="MBB6347138.1"/>
    </source>
</evidence>
<dbReference type="Proteomes" id="UP000583800">
    <property type="component" value="Unassembled WGS sequence"/>
</dbReference>
<keyword evidence="2" id="KW-0812">Transmembrane</keyword>
<feature type="region of interest" description="Disordered" evidence="1">
    <location>
        <begin position="85"/>
        <end position="107"/>
    </location>
</feature>
<sequence length="107" mass="10770">MAPLAPVHPGQPGGAHQPGCWVCRARAQRNAGAYQGLSQTGYAISAMVSPVLVTAIAIEHETVGWLALAALFVAGGTGAAAVARRHRPRATSVPDAPVPAGASAKAR</sequence>
<evidence type="ECO:0000256" key="1">
    <source>
        <dbReference type="SAM" id="MobiDB-lite"/>
    </source>
</evidence>
<keyword evidence="2" id="KW-1133">Transmembrane helix</keyword>
<proteinExistence type="predicted"/>
<keyword evidence="2" id="KW-0472">Membrane</keyword>
<accession>A0A7X0C2T3</accession>
<reference evidence="3 4" key="1">
    <citation type="submission" date="2020-08" db="EMBL/GenBank/DDBJ databases">
        <title>Sequencing the genomes of 1000 actinobacteria strains.</title>
        <authorList>
            <person name="Klenk H.-P."/>
        </authorList>
    </citation>
    <scope>NUCLEOTIDE SEQUENCE [LARGE SCALE GENOMIC DNA]</scope>
    <source>
        <strain evidence="3 4">DSM 45913</strain>
    </source>
</reference>
<dbReference type="AlphaFoldDB" id="A0A7X0C2T3"/>
<gene>
    <name evidence="3" type="ORF">FHU36_003683</name>
</gene>
<evidence type="ECO:0000256" key="2">
    <source>
        <dbReference type="SAM" id="Phobius"/>
    </source>
</evidence>
<protein>
    <recommendedName>
        <fullName evidence="5">MFS transporter</fullName>
    </recommendedName>
</protein>
<evidence type="ECO:0008006" key="5">
    <source>
        <dbReference type="Google" id="ProtNLM"/>
    </source>
</evidence>
<evidence type="ECO:0000313" key="4">
    <source>
        <dbReference type="Proteomes" id="UP000583800"/>
    </source>
</evidence>
<organism evidence="3 4">
    <name type="scientific">Nonomuraea muscovyensis</name>
    <dbReference type="NCBI Taxonomy" id="1124761"/>
    <lineage>
        <taxon>Bacteria</taxon>
        <taxon>Bacillati</taxon>
        <taxon>Actinomycetota</taxon>
        <taxon>Actinomycetes</taxon>
        <taxon>Streptosporangiales</taxon>
        <taxon>Streptosporangiaceae</taxon>
        <taxon>Nonomuraea</taxon>
    </lineage>
</organism>
<keyword evidence="4" id="KW-1185">Reference proteome</keyword>
<comment type="caution">
    <text evidence="3">The sequence shown here is derived from an EMBL/GenBank/DDBJ whole genome shotgun (WGS) entry which is preliminary data.</text>
</comment>
<name>A0A7X0C2T3_9ACTN</name>
<feature type="transmembrane region" description="Helical" evidence="2">
    <location>
        <begin position="64"/>
        <end position="83"/>
    </location>
</feature>